<gene>
    <name evidence="3" type="ORF">PENTCL1PPCAC_2172</name>
</gene>
<dbReference type="Proteomes" id="UP001432027">
    <property type="component" value="Unassembled WGS sequence"/>
</dbReference>
<sequence length="512" mass="57666">SLSSISSMASDIPQIEGLLKALRLFSANQIDGAEDEATRILQKNPLDQAAWTLKLSCLADRFYVDELENNDIGLAEQVIDTQIIATAARPGTSFARPSTSSRAANPILRPTSSTGRPLTGVVRPMSSARPGTMEQAVRTSRTSKTARAVSSQTARFVRLGTASMASNADGPFVNLARLNVEKYAKDPEVNRQLFEYVFYLEGDIKIAHQIAAIATKEAEFGDWYWKNQLGKCYYRLGMLKDAEQQFNSSIKTFKHPETYAYLAKVHSRLDQPGQTIKDFQEGLERFPDDITLMLGLARTYERLNQMDESVSTYKQVAKTKANDIESIACIATDYFYDDQPEIALSYYRRIMQMGITTPELFMNVGLCCFYSQQYDIAIACIERAHQEMEKEIAADVWYNTGQIALSIGDIKMATRCFRLSLTCDADHAESLTNLGVIMMKQDKWEQARSLFYSAVAKAPHQFEPHFNLGLLCEKSGLYSEARNFIMKALELFPDHSPSQKLFEKIDILYKIL</sequence>
<dbReference type="Pfam" id="PF13176">
    <property type="entry name" value="TPR_7"/>
    <property type="match status" value="1"/>
</dbReference>
<dbReference type="PROSITE" id="PS50005">
    <property type="entry name" value="TPR"/>
    <property type="match status" value="3"/>
</dbReference>
<dbReference type="SUPFAM" id="SSF48452">
    <property type="entry name" value="TPR-like"/>
    <property type="match status" value="1"/>
</dbReference>
<keyword evidence="1" id="KW-0802">TPR repeat</keyword>
<dbReference type="PANTHER" id="PTHR44177">
    <property type="entry name" value="TETRATRICOPEPTIDE REPEAT PROTEIN 8"/>
    <property type="match status" value="1"/>
</dbReference>
<feature type="repeat" description="TPR" evidence="1">
    <location>
        <begin position="428"/>
        <end position="461"/>
    </location>
</feature>
<dbReference type="GO" id="GO:0036064">
    <property type="term" value="C:ciliary basal body"/>
    <property type="evidence" value="ECO:0007669"/>
    <property type="project" value="TreeGrafter"/>
</dbReference>
<dbReference type="FunFam" id="1.25.40.10:FF:002786">
    <property type="entry name" value="Uncharacterized protein"/>
    <property type="match status" value="1"/>
</dbReference>
<dbReference type="Gene3D" id="1.25.40.10">
    <property type="entry name" value="Tetratricopeptide repeat domain"/>
    <property type="match status" value="1"/>
</dbReference>
<dbReference type="InterPro" id="IPR028796">
    <property type="entry name" value="BBS8"/>
</dbReference>
<dbReference type="FunFam" id="1.25.40.10:FF:002806">
    <property type="entry name" value="Uncharacterized protein"/>
    <property type="match status" value="1"/>
</dbReference>
<feature type="repeat" description="TPR" evidence="1">
    <location>
        <begin position="462"/>
        <end position="495"/>
    </location>
</feature>
<evidence type="ECO:0000313" key="4">
    <source>
        <dbReference type="Proteomes" id="UP001432027"/>
    </source>
</evidence>
<reference evidence="3" key="1">
    <citation type="submission" date="2023-10" db="EMBL/GenBank/DDBJ databases">
        <title>Genome assembly of Pristionchus species.</title>
        <authorList>
            <person name="Yoshida K."/>
            <person name="Sommer R.J."/>
        </authorList>
    </citation>
    <scope>NUCLEOTIDE SEQUENCE</scope>
    <source>
        <strain evidence="3">RS0144</strain>
    </source>
</reference>
<comment type="caution">
    <text evidence="3">The sequence shown here is derived from an EMBL/GenBank/DDBJ whole genome shotgun (WGS) entry which is preliminary data.</text>
</comment>
<dbReference type="EMBL" id="BTSX01000001">
    <property type="protein sequence ID" value="GMS79997.1"/>
    <property type="molecule type" value="Genomic_DNA"/>
</dbReference>
<dbReference type="GO" id="GO:1905515">
    <property type="term" value="P:non-motile cilium assembly"/>
    <property type="evidence" value="ECO:0007669"/>
    <property type="project" value="InterPro"/>
</dbReference>
<dbReference type="Pfam" id="PF14559">
    <property type="entry name" value="TPR_19"/>
    <property type="match status" value="1"/>
</dbReference>
<dbReference type="InterPro" id="IPR019734">
    <property type="entry name" value="TPR_rpt"/>
</dbReference>
<feature type="repeat" description="TPR" evidence="1">
    <location>
        <begin position="394"/>
        <end position="427"/>
    </location>
</feature>
<protein>
    <submittedName>
        <fullName evidence="3">Uncharacterized protein</fullName>
    </submittedName>
</protein>
<organism evidence="3 4">
    <name type="scientific">Pristionchus entomophagus</name>
    <dbReference type="NCBI Taxonomy" id="358040"/>
    <lineage>
        <taxon>Eukaryota</taxon>
        <taxon>Metazoa</taxon>
        <taxon>Ecdysozoa</taxon>
        <taxon>Nematoda</taxon>
        <taxon>Chromadorea</taxon>
        <taxon>Rhabditida</taxon>
        <taxon>Rhabditina</taxon>
        <taxon>Diplogasteromorpha</taxon>
        <taxon>Diplogasteroidea</taxon>
        <taxon>Neodiplogasteridae</taxon>
        <taxon>Pristionchus</taxon>
    </lineage>
</organism>
<dbReference type="AlphaFoldDB" id="A0AAV5SBY2"/>
<dbReference type="InterPro" id="IPR011990">
    <property type="entry name" value="TPR-like_helical_dom_sf"/>
</dbReference>
<dbReference type="SMART" id="SM00028">
    <property type="entry name" value="TPR"/>
    <property type="match status" value="7"/>
</dbReference>
<dbReference type="GO" id="GO:0034464">
    <property type="term" value="C:BBSome"/>
    <property type="evidence" value="ECO:0007669"/>
    <property type="project" value="InterPro"/>
</dbReference>
<feature type="region of interest" description="Disordered" evidence="2">
    <location>
        <begin position="92"/>
        <end position="119"/>
    </location>
</feature>
<dbReference type="PANTHER" id="PTHR44177:SF1">
    <property type="entry name" value="TETRATRICOPEPTIDE REPEAT PROTEIN 8"/>
    <property type="match status" value="1"/>
</dbReference>
<keyword evidence="4" id="KW-1185">Reference proteome</keyword>
<feature type="non-terminal residue" evidence="3">
    <location>
        <position position="1"/>
    </location>
</feature>
<name>A0AAV5SBY2_9BILA</name>
<accession>A0AAV5SBY2</accession>
<dbReference type="GO" id="GO:0097730">
    <property type="term" value="C:non-motile cilium"/>
    <property type="evidence" value="ECO:0007669"/>
    <property type="project" value="TreeGrafter"/>
</dbReference>
<proteinExistence type="predicted"/>
<dbReference type="CDD" id="cd21341">
    <property type="entry name" value="TTC8_N"/>
    <property type="match status" value="1"/>
</dbReference>
<evidence type="ECO:0000256" key="2">
    <source>
        <dbReference type="SAM" id="MobiDB-lite"/>
    </source>
</evidence>
<evidence type="ECO:0000313" key="3">
    <source>
        <dbReference type="EMBL" id="GMS79997.1"/>
    </source>
</evidence>
<evidence type="ECO:0000256" key="1">
    <source>
        <dbReference type="PROSITE-ProRule" id="PRU00339"/>
    </source>
</evidence>